<dbReference type="PROSITE" id="PS51257">
    <property type="entry name" value="PROKAR_LIPOPROTEIN"/>
    <property type="match status" value="1"/>
</dbReference>
<protein>
    <submittedName>
        <fullName evidence="1">Type IV pilus assembly protein PilP</fullName>
    </submittedName>
</protein>
<dbReference type="OrthoDB" id="5296580at2"/>
<dbReference type="Proteomes" id="UP000199496">
    <property type="component" value="Unassembled WGS sequence"/>
</dbReference>
<organism evidence="1 2">
    <name type="scientific">Ectothiorhodospira magna</name>
    <dbReference type="NCBI Taxonomy" id="867345"/>
    <lineage>
        <taxon>Bacteria</taxon>
        <taxon>Pseudomonadati</taxon>
        <taxon>Pseudomonadota</taxon>
        <taxon>Gammaproteobacteria</taxon>
        <taxon>Chromatiales</taxon>
        <taxon>Ectothiorhodospiraceae</taxon>
        <taxon>Ectothiorhodospira</taxon>
    </lineage>
</organism>
<dbReference type="STRING" id="867345.SAMN05421693_10816"/>
<dbReference type="Pfam" id="PF04351">
    <property type="entry name" value="PilP"/>
    <property type="match status" value="1"/>
</dbReference>
<accession>A0A1H9B940</accession>
<keyword evidence="2" id="KW-1185">Reference proteome</keyword>
<gene>
    <name evidence="1" type="ORF">SAMN05421693_10816</name>
</gene>
<dbReference type="InterPro" id="IPR007446">
    <property type="entry name" value="PilP"/>
</dbReference>
<proteinExistence type="predicted"/>
<dbReference type="PIRSF" id="PIRSF016481">
    <property type="entry name" value="Pilus_assembly_PilP"/>
    <property type="match status" value="1"/>
</dbReference>
<evidence type="ECO:0000313" key="1">
    <source>
        <dbReference type="EMBL" id="SEP85203.1"/>
    </source>
</evidence>
<sequence length="182" mass="20213">MADRCLSQHRIPPRATALLLAILGVSGCTGDLSDLRHYVEQVKQRPGGAIEPIPEIVPHETFTYPGHERDPFDRTVIAIRADEPEVSTTSTVTIDRTRTREYLEQFPLDTLRMVGTLEQGGIRWALIRTPDRTIQQVAEGNYLGQNHGHIDRITPTGIQITEIVPDGFGGYMERSGAIALSE</sequence>
<evidence type="ECO:0000313" key="2">
    <source>
        <dbReference type="Proteomes" id="UP000199496"/>
    </source>
</evidence>
<dbReference type="RefSeq" id="WP_090204926.1">
    <property type="nucleotide sequence ID" value="NZ_FOFO01000008.1"/>
</dbReference>
<reference evidence="1 2" key="1">
    <citation type="submission" date="2016-10" db="EMBL/GenBank/DDBJ databases">
        <authorList>
            <person name="de Groot N.N."/>
        </authorList>
    </citation>
    <scope>NUCLEOTIDE SEQUENCE [LARGE SCALE GENOMIC DNA]</scope>
    <source>
        <strain evidence="1 2">B7-7</strain>
    </source>
</reference>
<name>A0A1H9B940_9GAMM</name>
<dbReference type="AlphaFoldDB" id="A0A1H9B940"/>
<dbReference type="EMBL" id="FOFO01000008">
    <property type="protein sequence ID" value="SEP85203.1"/>
    <property type="molecule type" value="Genomic_DNA"/>
</dbReference>
<dbReference type="Gene3D" id="2.30.30.830">
    <property type="match status" value="1"/>
</dbReference>